<evidence type="ECO:0000313" key="4">
    <source>
        <dbReference type="EMBL" id="KAF3336722.1"/>
    </source>
</evidence>
<dbReference type="Gene3D" id="3.40.50.1110">
    <property type="entry name" value="SGNH hydrolase"/>
    <property type="match status" value="1"/>
</dbReference>
<dbReference type="InterPro" id="IPR036514">
    <property type="entry name" value="SGNH_hydro_sf"/>
</dbReference>
<comment type="similarity">
    <text evidence="1">Belongs to the 'GDSL' lipolytic enzyme family.</text>
</comment>
<evidence type="ECO:0000256" key="1">
    <source>
        <dbReference type="ARBA" id="ARBA00008668"/>
    </source>
</evidence>
<name>A0A833R8H0_9POAL</name>
<accession>A0A833R8H0</accession>
<comment type="caution">
    <text evidence="4">The sequence shown here is derived from an EMBL/GenBank/DDBJ whole genome shotgun (WGS) entry which is preliminary data.</text>
</comment>
<organism evidence="4 5">
    <name type="scientific">Carex littledalei</name>
    <dbReference type="NCBI Taxonomy" id="544730"/>
    <lineage>
        <taxon>Eukaryota</taxon>
        <taxon>Viridiplantae</taxon>
        <taxon>Streptophyta</taxon>
        <taxon>Embryophyta</taxon>
        <taxon>Tracheophyta</taxon>
        <taxon>Spermatophyta</taxon>
        <taxon>Magnoliopsida</taxon>
        <taxon>Liliopsida</taxon>
        <taxon>Poales</taxon>
        <taxon>Cyperaceae</taxon>
        <taxon>Cyperoideae</taxon>
        <taxon>Cariceae</taxon>
        <taxon>Carex</taxon>
        <taxon>Carex subgen. Euthyceras</taxon>
    </lineage>
</organism>
<sequence>MKKEKEKQVPTLEKQSFNSSPSRKLTNTILSLMAPGHLRFSLYIPILTILLLSKTGNYLLWRLDQRHWELPQVYRQRTYFGRPTGRFSEGRLILDFIGLSFIPLYLLGGSTGNFLPGVNFAVSGATALNNSFFESMGIEVSWTNYSLGTQLEWFKKLLPSILEEPGCGRSIMSRAPFVVGAIGGNDYNNPLFQGRTLDEVRTFVPDVIRTISLTIHTELALLKPARHDGNHGVGSKFHMCRSMPMLNLLMMRPEVSYTVPKPEKEDYDQNRMHQALK</sequence>
<keyword evidence="2" id="KW-0325">Glycoprotein</keyword>
<reference evidence="4" key="1">
    <citation type="submission" date="2020-01" db="EMBL/GenBank/DDBJ databases">
        <title>Genome sequence of Kobresia littledalei, the first chromosome-level genome in the family Cyperaceae.</title>
        <authorList>
            <person name="Qu G."/>
        </authorList>
    </citation>
    <scope>NUCLEOTIDE SEQUENCE</scope>
    <source>
        <strain evidence="4">C.B.Clarke</strain>
        <tissue evidence="4">Leaf</tissue>
    </source>
</reference>
<feature type="compositionally biased region" description="Polar residues" evidence="3">
    <location>
        <begin position="13"/>
        <end position="22"/>
    </location>
</feature>
<dbReference type="Pfam" id="PF00657">
    <property type="entry name" value="Lipase_GDSL"/>
    <property type="match status" value="1"/>
</dbReference>
<gene>
    <name evidence="4" type="ORF">FCM35_KLT19308</name>
</gene>
<dbReference type="InterPro" id="IPR001087">
    <property type="entry name" value="GDSL"/>
</dbReference>
<proteinExistence type="inferred from homology"/>
<keyword evidence="5" id="KW-1185">Reference proteome</keyword>
<feature type="region of interest" description="Disordered" evidence="3">
    <location>
        <begin position="1"/>
        <end position="22"/>
    </location>
</feature>
<dbReference type="GO" id="GO:0016788">
    <property type="term" value="F:hydrolase activity, acting on ester bonds"/>
    <property type="evidence" value="ECO:0007669"/>
    <property type="project" value="InterPro"/>
</dbReference>
<evidence type="ECO:0000313" key="5">
    <source>
        <dbReference type="Proteomes" id="UP000623129"/>
    </source>
</evidence>
<dbReference type="PANTHER" id="PTHR22835">
    <property type="entry name" value="ZINC FINGER FYVE DOMAIN CONTAINING PROTEIN"/>
    <property type="match status" value="1"/>
</dbReference>
<dbReference type="OrthoDB" id="786368at2759"/>
<dbReference type="EMBL" id="SWLB01000007">
    <property type="protein sequence ID" value="KAF3336722.1"/>
    <property type="molecule type" value="Genomic_DNA"/>
</dbReference>
<dbReference type="Proteomes" id="UP000623129">
    <property type="component" value="Unassembled WGS sequence"/>
</dbReference>
<protein>
    <submittedName>
        <fullName evidence="4">GDSL esterase/lipase</fullName>
    </submittedName>
</protein>
<dbReference type="AlphaFoldDB" id="A0A833R8H0"/>
<dbReference type="PANTHER" id="PTHR22835:SF663">
    <property type="entry name" value="LIPASE-LIKE"/>
    <property type="match status" value="1"/>
</dbReference>
<evidence type="ECO:0000256" key="2">
    <source>
        <dbReference type="ARBA" id="ARBA00023180"/>
    </source>
</evidence>
<evidence type="ECO:0000256" key="3">
    <source>
        <dbReference type="SAM" id="MobiDB-lite"/>
    </source>
</evidence>